<dbReference type="Proteomes" id="UP000255509">
    <property type="component" value="Unassembled WGS sequence"/>
</dbReference>
<reference evidence="1 2" key="1">
    <citation type="submission" date="2018-06" db="EMBL/GenBank/DDBJ databases">
        <authorList>
            <consortium name="Pathogen Informatics"/>
            <person name="Doyle S."/>
        </authorList>
    </citation>
    <scope>NUCLEOTIDE SEQUENCE [LARGE SCALE GENOMIC DNA]</scope>
    <source>
        <strain evidence="1 2">NCTC8258</strain>
    </source>
</reference>
<proteinExistence type="predicted"/>
<sequence length="65" mass="7240">MAMRLMGEQFVTGETIAQALANARKLEEKGFAILTICWAKRVNRRRCAGLYGLLPASDSCHRQSV</sequence>
<dbReference type="Gene3D" id="3.20.20.220">
    <property type="match status" value="1"/>
</dbReference>
<evidence type="ECO:0000313" key="1">
    <source>
        <dbReference type="EMBL" id="SUH16389.1"/>
    </source>
</evidence>
<dbReference type="EMBL" id="UGXS01000004">
    <property type="protein sequence ID" value="SUH16389.1"/>
    <property type="molecule type" value="Genomic_DNA"/>
</dbReference>
<gene>
    <name evidence="1" type="primary">putA_2</name>
    <name evidence="1" type="ORF">NCTC8258_04149</name>
</gene>
<accession>A0A379WC05</accession>
<evidence type="ECO:0000313" key="2">
    <source>
        <dbReference type="Proteomes" id="UP000255509"/>
    </source>
</evidence>
<organism evidence="1 2">
    <name type="scientific">Salmonella enterica I</name>
    <dbReference type="NCBI Taxonomy" id="59201"/>
    <lineage>
        <taxon>Bacteria</taxon>
        <taxon>Pseudomonadati</taxon>
        <taxon>Pseudomonadota</taxon>
        <taxon>Gammaproteobacteria</taxon>
        <taxon>Enterobacterales</taxon>
        <taxon>Enterobacteriaceae</taxon>
        <taxon>Salmonella</taxon>
    </lineage>
</organism>
<name>A0A379WC05_SALET</name>
<dbReference type="AlphaFoldDB" id="A0A379WC05"/>
<protein>
    <submittedName>
        <fullName evidence="1">Trifunctional transcriptional regulator/proline dehydrogenase/pyrroline-5-carboxylate dehydrogenase</fullName>
    </submittedName>
</protein>